<accession>A0A8H5BPW7</accession>
<protein>
    <recommendedName>
        <fullName evidence="8">Major facilitator superfamily (MFS) profile domain-containing protein</fullName>
    </recommendedName>
</protein>
<dbReference type="InterPro" id="IPR036259">
    <property type="entry name" value="MFS_trans_sf"/>
</dbReference>
<dbReference type="Pfam" id="PF07690">
    <property type="entry name" value="MFS_1"/>
    <property type="match status" value="1"/>
</dbReference>
<evidence type="ECO:0000313" key="10">
    <source>
        <dbReference type="Proteomes" id="UP000567179"/>
    </source>
</evidence>
<dbReference type="FunFam" id="1.20.1250.20:FF:000064">
    <property type="entry name" value="MFS allantoate transporter"/>
    <property type="match status" value="1"/>
</dbReference>
<keyword evidence="2" id="KW-0813">Transport</keyword>
<evidence type="ECO:0000256" key="4">
    <source>
        <dbReference type="ARBA" id="ARBA00022989"/>
    </source>
</evidence>
<dbReference type="PROSITE" id="PS50850">
    <property type="entry name" value="MFS"/>
    <property type="match status" value="1"/>
</dbReference>
<keyword evidence="3 7" id="KW-0812">Transmembrane</keyword>
<dbReference type="GO" id="GO:0022857">
    <property type="term" value="F:transmembrane transporter activity"/>
    <property type="evidence" value="ECO:0007669"/>
    <property type="project" value="InterPro"/>
</dbReference>
<feature type="transmembrane region" description="Helical" evidence="7">
    <location>
        <begin position="391"/>
        <end position="413"/>
    </location>
</feature>
<comment type="subcellular location">
    <subcellularLocation>
        <location evidence="1">Membrane</location>
        <topology evidence="1">Multi-pass membrane protein</topology>
    </subcellularLocation>
</comment>
<evidence type="ECO:0000256" key="1">
    <source>
        <dbReference type="ARBA" id="ARBA00004141"/>
    </source>
</evidence>
<feature type="transmembrane region" description="Helical" evidence="7">
    <location>
        <begin position="334"/>
        <end position="353"/>
    </location>
</feature>
<feature type="transmembrane region" description="Helical" evidence="7">
    <location>
        <begin position="108"/>
        <end position="129"/>
    </location>
</feature>
<keyword evidence="5 7" id="KW-0472">Membrane</keyword>
<dbReference type="EMBL" id="JAACJJ010000014">
    <property type="protein sequence ID" value="KAF5327054.1"/>
    <property type="molecule type" value="Genomic_DNA"/>
</dbReference>
<dbReference type="InterPro" id="IPR020846">
    <property type="entry name" value="MFS_dom"/>
</dbReference>
<keyword evidence="10" id="KW-1185">Reference proteome</keyword>
<evidence type="ECO:0000259" key="8">
    <source>
        <dbReference type="PROSITE" id="PS50850"/>
    </source>
</evidence>
<keyword evidence="4 7" id="KW-1133">Transmembrane helix</keyword>
<evidence type="ECO:0000256" key="5">
    <source>
        <dbReference type="ARBA" id="ARBA00023136"/>
    </source>
</evidence>
<sequence length="463" mass="51200">MSLSRDMFAFNASVTLDVEEIPKLTLAEAPHYSPGCDKGDPLDLIASNTHVQYVGAADDARVRKKIDRHVMPAIFVIYFLLLLDKHSLSMSSVFGLSRQTNLTGSDYSMLGSIVYIAGLVLQPLVAYCLVRVRVAILVPALMVFWGATMACMAAAENFVGLLVGRFFLGVFEAPISPAFILMIQMWYRRHEQGIRIALYYSNTGWVNIFGSLMMFGLGHVKSKVVFPYQIVFILLGGLTFLVGICFIFFFPDDPARCRFLSTQDKVVAIERLRANQQGSKTHTFKPNQVLEMFLDPKSWLWMLMLLTTAIPAAAISAFGPLILKGFGFNNYDVMLLSIPLGALQLIVMFISFWANRKYNVKSVMIIMGLVPSIAAAAVMLCTSRSKASQPILLFSYYLFATNAAVGPAILNWASSNVAGHTKSSATIALMSMGVYGGSIVGPLLFQTKDRPYYRPGMWIKQST</sequence>
<dbReference type="SUPFAM" id="SSF103473">
    <property type="entry name" value="MFS general substrate transporter"/>
    <property type="match status" value="1"/>
</dbReference>
<dbReference type="Proteomes" id="UP000567179">
    <property type="component" value="Unassembled WGS sequence"/>
</dbReference>
<organism evidence="9 10">
    <name type="scientific">Psilocybe cf. subviscida</name>
    <dbReference type="NCBI Taxonomy" id="2480587"/>
    <lineage>
        <taxon>Eukaryota</taxon>
        <taxon>Fungi</taxon>
        <taxon>Dikarya</taxon>
        <taxon>Basidiomycota</taxon>
        <taxon>Agaricomycotina</taxon>
        <taxon>Agaricomycetes</taxon>
        <taxon>Agaricomycetidae</taxon>
        <taxon>Agaricales</taxon>
        <taxon>Agaricineae</taxon>
        <taxon>Strophariaceae</taxon>
        <taxon>Psilocybe</taxon>
    </lineage>
</organism>
<name>A0A8H5BPW7_9AGAR</name>
<evidence type="ECO:0000313" key="9">
    <source>
        <dbReference type="EMBL" id="KAF5327054.1"/>
    </source>
</evidence>
<evidence type="ECO:0000256" key="7">
    <source>
        <dbReference type="SAM" id="Phobius"/>
    </source>
</evidence>
<feature type="transmembrane region" description="Helical" evidence="7">
    <location>
        <begin position="70"/>
        <end position="88"/>
    </location>
</feature>
<dbReference type="InterPro" id="IPR011701">
    <property type="entry name" value="MFS"/>
</dbReference>
<feature type="transmembrane region" description="Helical" evidence="7">
    <location>
        <begin position="425"/>
        <end position="445"/>
    </location>
</feature>
<evidence type="ECO:0000256" key="6">
    <source>
        <dbReference type="ARBA" id="ARBA00037968"/>
    </source>
</evidence>
<dbReference type="OrthoDB" id="6730379at2759"/>
<feature type="transmembrane region" description="Helical" evidence="7">
    <location>
        <begin position="136"/>
        <end position="155"/>
    </location>
</feature>
<evidence type="ECO:0000256" key="3">
    <source>
        <dbReference type="ARBA" id="ARBA00022692"/>
    </source>
</evidence>
<feature type="transmembrane region" description="Helical" evidence="7">
    <location>
        <begin position="299"/>
        <end position="322"/>
    </location>
</feature>
<dbReference type="PANTHER" id="PTHR43791:SF59">
    <property type="entry name" value="TRANSPORTER, PUTATIVE (AFU_ORTHOLOGUE AFUA_1G06550)-RELATED"/>
    <property type="match status" value="1"/>
</dbReference>
<evidence type="ECO:0000256" key="2">
    <source>
        <dbReference type="ARBA" id="ARBA00022448"/>
    </source>
</evidence>
<proteinExistence type="inferred from homology"/>
<comment type="similarity">
    <text evidence="6">Belongs to the major facilitator superfamily. Allantoate permease family.</text>
</comment>
<dbReference type="PANTHER" id="PTHR43791">
    <property type="entry name" value="PERMEASE-RELATED"/>
    <property type="match status" value="1"/>
</dbReference>
<comment type="caution">
    <text evidence="9">The sequence shown here is derived from an EMBL/GenBank/DDBJ whole genome shotgun (WGS) entry which is preliminary data.</text>
</comment>
<feature type="transmembrane region" description="Helical" evidence="7">
    <location>
        <begin position="167"/>
        <end position="187"/>
    </location>
</feature>
<reference evidence="9 10" key="1">
    <citation type="journal article" date="2020" name="ISME J.">
        <title>Uncovering the hidden diversity of litter-decomposition mechanisms in mushroom-forming fungi.</title>
        <authorList>
            <person name="Floudas D."/>
            <person name="Bentzer J."/>
            <person name="Ahren D."/>
            <person name="Johansson T."/>
            <person name="Persson P."/>
            <person name="Tunlid A."/>
        </authorList>
    </citation>
    <scope>NUCLEOTIDE SEQUENCE [LARGE SCALE GENOMIC DNA]</scope>
    <source>
        <strain evidence="9 10">CBS 101986</strain>
    </source>
</reference>
<feature type="transmembrane region" description="Helical" evidence="7">
    <location>
        <begin position="365"/>
        <end position="385"/>
    </location>
</feature>
<gene>
    <name evidence="9" type="ORF">D9619_005002</name>
</gene>
<dbReference type="AlphaFoldDB" id="A0A8H5BPW7"/>
<dbReference type="Gene3D" id="1.20.1250.20">
    <property type="entry name" value="MFS general substrate transporter like domains"/>
    <property type="match status" value="2"/>
</dbReference>
<feature type="transmembrane region" description="Helical" evidence="7">
    <location>
        <begin position="199"/>
        <end position="220"/>
    </location>
</feature>
<feature type="transmembrane region" description="Helical" evidence="7">
    <location>
        <begin position="226"/>
        <end position="250"/>
    </location>
</feature>
<dbReference type="GO" id="GO:0016020">
    <property type="term" value="C:membrane"/>
    <property type="evidence" value="ECO:0007669"/>
    <property type="project" value="UniProtKB-SubCell"/>
</dbReference>
<feature type="domain" description="Major facilitator superfamily (MFS) profile" evidence="8">
    <location>
        <begin position="70"/>
        <end position="463"/>
    </location>
</feature>